<sequence length="194" mass="21097">YSMHGHIQQMVEAEKRGIEAAGGKVDIFQVAETLPTEVLEKMHAAPKSDIHPVIPPEKLAEYDTFLLGIPTRFGNMPAQWKAFWDSTSGLWRTGALWGKYAGVFISTGTLGGGQEATGISMLSTLAHHGINFVPLGYKNTLQFLDSLDEVHGGSAWGAGTLAGHGSRQPRLLEIQLAEVQGKSFYERVSKVDFS</sequence>
<comment type="similarity">
    <text evidence="1">Belongs to the WrbA family.</text>
</comment>
<feature type="domain" description="Flavodoxin-like" evidence="2">
    <location>
        <begin position="1"/>
        <end position="184"/>
    </location>
</feature>
<dbReference type="Gene3D" id="3.40.50.360">
    <property type="match status" value="1"/>
</dbReference>
<dbReference type="InterPro" id="IPR010089">
    <property type="entry name" value="Flavoprotein_WrbA-like"/>
</dbReference>
<organism evidence="3 4">
    <name type="scientific">Talaromyces rugulosus</name>
    <name type="common">Penicillium rugulosum</name>
    <dbReference type="NCBI Taxonomy" id="121627"/>
    <lineage>
        <taxon>Eukaryota</taxon>
        <taxon>Fungi</taxon>
        <taxon>Dikarya</taxon>
        <taxon>Ascomycota</taxon>
        <taxon>Pezizomycotina</taxon>
        <taxon>Eurotiomycetes</taxon>
        <taxon>Eurotiomycetidae</taxon>
        <taxon>Eurotiales</taxon>
        <taxon>Trichocomaceae</taxon>
        <taxon>Talaromyces</taxon>
        <taxon>Talaromyces sect. Islandici</taxon>
    </lineage>
</organism>
<protein>
    <recommendedName>
        <fullName evidence="2">Flavodoxin-like domain-containing protein</fullName>
    </recommendedName>
</protein>
<dbReference type="EMBL" id="CP055899">
    <property type="protein sequence ID" value="QKX57649.1"/>
    <property type="molecule type" value="Genomic_DNA"/>
</dbReference>
<evidence type="ECO:0000256" key="1">
    <source>
        <dbReference type="ARBA" id="ARBA00006961"/>
    </source>
</evidence>
<dbReference type="InterPro" id="IPR005025">
    <property type="entry name" value="FMN_Rdtase-like_dom"/>
</dbReference>
<dbReference type="InterPro" id="IPR008254">
    <property type="entry name" value="Flavodoxin/NO_synth"/>
</dbReference>
<proteinExistence type="inferred from homology"/>
<dbReference type="SUPFAM" id="SSF52218">
    <property type="entry name" value="Flavoproteins"/>
    <property type="match status" value="1"/>
</dbReference>
<dbReference type="FunFam" id="3.40.50.360:FF:000001">
    <property type="entry name" value="NAD(P)H dehydrogenase (Quinone) FQR1-like"/>
    <property type="match status" value="1"/>
</dbReference>
<dbReference type="OrthoDB" id="504689at2759"/>
<name>A0A7H8QUK0_TALRU</name>
<dbReference type="KEGG" id="trg:TRUGW13939_04767"/>
<dbReference type="GO" id="GO:0010181">
    <property type="term" value="F:FMN binding"/>
    <property type="evidence" value="ECO:0007669"/>
    <property type="project" value="InterPro"/>
</dbReference>
<dbReference type="InterPro" id="IPR029039">
    <property type="entry name" value="Flavoprotein-like_sf"/>
</dbReference>
<dbReference type="PANTHER" id="PTHR30546:SF23">
    <property type="entry name" value="FLAVOPROTEIN-LIKE PROTEIN YCP4-RELATED"/>
    <property type="match status" value="1"/>
</dbReference>
<dbReference type="NCBIfam" id="NF002999">
    <property type="entry name" value="PRK03767.1"/>
    <property type="match status" value="1"/>
</dbReference>
<evidence type="ECO:0000259" key="2">
    <source>
        <dbReference type="PROSITE" id="PS50902"/>
    </source>
</evidence>
<dbReference type="PANTHER" id="PTHR30546">
    <property type="entry name" value="FLAVODOXIN-RELATED PROTEIN WRBA-RELATED"/>
    <property type="match status" value="1"/>
</dbReference>
<dbReference type="GeneID" id="55992267"/>
<accession>A0A7H8QUK0</accession>
<dbReference type="NCBIfam" id="TIGR01755">
    <property type="entry name" value="flav_wrbA"/>
    <property type="match status" value="1"/>
</dbReference>
<dbReference type="GO" id="GO:0003955">
    <property type="term" value="F:NAD(P)H dehydrogenase (quinone) activity"/>
    <property type="evidence" value="ECO:0007669"/>
    <property type="project" value="InterPro"/>
</dbReference>
<evidence type="ECO:0000313" key="3">
    <source>
        <dbReference type="EMBL" id="QKX57649.1"/>
    </source>
</evidence>
<evidence type="ECO:0000313" key="4">
    <source>
        <dbReference type="Proteomes" id="UP000509510"/>
    </source>
</evidence>
<dbReference type="RefSeq" id="XP_035343827.1">
    <property type="nucleotide sequence ID" value="XM_035487934.1"/>
</dbReference>
<keyword evidence="4" id="KW-1185">Reference proteome</keyword>
<feature type="non-terminal residue" evidence="3">
    <location>
        <position position="1"/>
    </location>
</feature>
<gene>
    <name evidence="3" type="ORF">TRUGW13939_04767</name>
</gene>
<dbReference type="AlphaFoldDB" id="A0A7H8QUK0"/>
<dbReference type="PROSITE" id="PS50902">
    <property type="entry name" value="FLAVODOXIN_LIKE"/>
    <property type="match status" value="1"/>
</dbReference>
<dbReference type="Proteomes" id="UP000509510">
    <property type="component" value="Chromosome II"/>
</dbReference>
<reference evidence="4" key="1">
    <citation type="submission" date="2020-06" db="EMBL/GenBank/DDBJ databases">
        <title>A chromosome-scale genome assembly of Talaromyces rugulosus W13939.</title>
        <authorList>
            <person name="Wang B."/>
            <person name="Guo L."/>
            <person name="Ye K."/>
            <person name="Wang L."/>
        </authorList>
    </citation>
    <scope>NUCLEOTIDE SEQUENCE [LARGE SCALE GENOMIC DNA]</scope>
    <source>
        <strain evidence="4">W13939</strain>
    </source>
</reference>
<dbReference type="Pfam" id="PF03358">
    <property type="entry name" value="FMN_red"/>
    <property type="match status" value="1"/>
</dbReference>
<dbReference type="GO" id="GO:0016020">
    <property type="term" value="C:membrane"/>
    <property type="evidence" value="ECO:0007669"/>
    <property type="project" value="TreeGrafter"/>
</dbReference>